<evidence type="ECO:0000313" key="3">
    <source>
        <dbReference type="EMBL" id="KYG68098.1"/>
    </source>
</evidence>
<dbReference type="GO" id="GO:0008270">
    <property type="term" value="F:zinc ion binding"/>
    <property type="evidence" value="ECO:0007669"/>
    <property type="project" value="UniProtKB-KW"/>
</dbReference>
<dbReference type="Proteomes" id="UP000075799">
    <property type="component" value="Unassembled WGS sequence"/>
</dbReference>
<protein>
    <recommendedName>
        <fullName evidence="5">SMP-30/Gluconolactonase/LRE-like region domain-containing protein</fullName>
    </recommendedName>
</protein>
<dbReference type="InterPro" id="IPR015943">
    <property type="entry name" value="WD40/YVTN_repeat-like_dom_sf"/>
</dbReference>
<accession>A0A161PS75</accession>
<name>A0A161PS75_BDEBC</name>
<sequence length="581" mass="61509">MGLSLILVGCSINTALFGSSKSKGSSSGGDNLQAVKGNFPLMTPFTGQFKNYLRAAPNKKFVFANAFNDIYVVSESGTYLKSFTPADTFSVNGLTVDSSGNIYIAGAAASPNENTHRFIRKYDINGTYLGEIVTYGDEDPGAGVYVPLPTQPRIGADGSIYVAFNAEIRKYNSAGVHQLTFGTGTQAANDGEINGAPVFTVNSDGSIYVADMWSDRVQLFNADGTFNSKFTWPRQIAMSMLEDLQKNADGNFLLTERMGSDARITFFDPTGALLFSLNGSEGGGAAWGTSDLTTATVSENRLYVGYRETVYVFNASTGAYVKDYLPGMKNPTSVLQAKNGHFYVGTDKGVEQFNAKGDWQRTFEPVAQITALAVTSSNVLVVANASTPTTLNKYDLDGNLLGTVVVPALAAPYSMSVDANDNIYIADLGGGGLQVLSTALGTASAFPGAIGVPSGVHCAKDGSILVLDFDGTKSIPKRFSAAGALLDTFDAAGADVDVGTALGITQIGNGRVYIAGTIKNKIYEYEADGTYVTNFGSAGTQLNQFNQPWSIFADAFGSLFVVDKSNDAVKKFKPDGTLLYE</sequence>
<reference evidence="3 4" key="1">
    <citation type="submission" date="2016-03" db="EMBL/GenBank/DDBJ databases">
        <authorList>
            <person name="Ploux O."/>
        </authorList>
    </citation>
    <scope>NUCLEOTIDE SEQUENCE [LARGE SCALE GENOMIC DNA]</scope>
    <source>
        <strain evidence="3 4">EC13</strain>
    </source>
</reference>
<feature type="repeat" description="NHL" evidence="2">
    <location>
        <begin position="532"/>
        <end position="575"/>
    </location>
</feature>
<dbReference type="SUPFAM" id="SSF63829">
    <property type="entry name" value="Calcium-dependent phosphotriesterase"/>
    <property type="match status" value="2"/>
</dbReference>
<evidence type="ECO:0008006" key="5">
    <source>
        <dbReference type="Google" id="ProtNLM"/>
    </source>
</evidence>
<dbReference type="PANTHER" id="PTHR24104">
    <property type="entry name" value="E3 UBIQUITIN-PROTEIN LIGASE NHLRC1-RELATED"/>
    <property type="match status" value="1"/>
</dbReference>
<dbReference type="PROSITE" id="PS51125">
    <property type="entry name" value="NHL"/>
    <property type="match status" value="2"/>
</dbReference>
<dbReference type="PANTHER" id="PTHR24104:SF25">
    <property type="entry name" value="PROTEIN LIN-41"/>
    <property type="match status" value="1"/>
</dbReference>
<dbReference type="Gene3D" id="2.120.10.30">
    <property type="entry name" value="TolB, C-terminal domain"/>
    <property type="match status" value="2"/>
</dbReference>
<dbReference type="CDD" id="cd05819">
    <property type="entry name" value="NHL"/>
    <property type="match status" value="1"/>
</dbReference>
<dbReference type="InterPro" id="IPR050952">
    <property type="entry name" value="TRIM-NHL_E3_ligases"/>
</dbReference>
<organism evidence="3 4">
    <name type="scientific">Bdellovibrio bacteriovorus</name>
    <dbReference type="NCBI Taxonomy" id="959"/>
    <lineage>
        <taxon>Bacteria</taxon>
        <taxon>Pseudomonadati</taxon>
        <taxon>Bdellovibrionota</taxon>
        <taxon>Bdellovibrionia</taxon>
        <taxon>Bdellovibrionales</taxon>
        <taxon>Pseudobdellovibrionaceae</taxon>
        <taxon>Bdellovibrio</taxon>
    </lineage>
</organism>
<dbReference type="Gene3D" id="2.130.10.10">
    <property type="entry name" value="YVTN repeat-like/Quinoprotein amine dehydrogenase"/>
    <property type="match status" value="1"/>
</dbReference>
<dbReference type="InterPro" id="IPR001258">
    <property type="entry name" value="NHL_repeat"/>
</dbReference>
<dbReference type="InterPro" id="IPR010620">
    <property type="entry name" value="SBBP_repeat"/>
</dbReference>
<keyword evidence="1" id="KW-0677">Repeat</keyword>
<proteinExistence type="predicted"/>
<gene>
    <name evidence="3" type="ORF">AZI87_02210</name>
</gene>
<evidence type="ECO:0000256" key="1">
    <source>
        <dbReference type="ARBA" id="ARBA00022737"/>
    </source>
</evidence>
<comment type="caution">
    <text evidence="3">The sequence shown here is derived from an EMBL/GenBank/DDBJ whole genome shotgun (WGS) entry which is preliminary data.</text>
</comment>
<dbReference type="InterPro" id="IPR011042">
    <property type="entry name" value="6-blade_b-propeller_TolB-like"/>
</dbReference>
<dbReference type="Pfam" id="PF06739">
    <property type="entry name" value="SBBP"/>
    <property type="match status" value="1"/>
</dbReference>
<evidence type="ECO:0000313" key="4">
    <source>
        <dbReference type="Proteomes" id="UP000075799"/>
    </source>
</evidence>
<dbReference type="EMBL" id="LUKD01000001">
    <property type="protein sequence ID" value="KYG68098.1"/>
    <property type="molecule type" value="Genomic_DNA"/>
</dbReference>
<feature type="repeat" description="NHL" evidence="2">
    <location>
        <begin position="200"/>
        <end position="223"/>
    </location>
</feature>
<dbReference type="AlphaFoldDB" id="A0A161PS75"/>
<evidence type="ECO:0000256" key="2">
    <source>
        <dbReference type="PROSITE-ProRule" id="PRU00504"/>
    </source>
</evidence>